<dbReference type="PANTHER" id="PTHR30532">
    <property type="entry name" value="IRON III DICITRATE-BINDING PERIPLASMIC PROTEIN"/>
    <property type="match status" value="1"/>
</dbReference>
<evidence type="ECO:0000256" key="1">
    <source>
        <dbReference type="ARBA" id="ARBA00004196"/>
    </source>
</evidence>
<evidence type="ECO:0000256" key="3">
    <source>
        <dbReference type="ARBA" id="ARBA00022448"/>
    </source>
</evidence>
<dbReference type="PANTHER" id="PTHR30532:SF26">
    <property type="entry name" value="IRON(3+)-HYDROXAMATE-BINDING PROTEIN FHUD"/>
    <property type="match status" value="1"/>
</dbReference>
<dbReference type="OrthoDB" id="2241086at2"/>
<evidence type="ECO:0000313" key="8">
    <source>
        <dbReference type="Proteomes" id="UP000256562"/>
    </source>
</evidence>
<protein>
    <submittedName>
        <fullName evidence="7">Ferrichrome ABC transporter substrate-binding protein</fullName>
    </submittedName>
</protein>
<reference evidence="7 8" key="1">
    <citation type="journal article" date="2018" name="Vet. Microbiol.">
        <title>Characterisation of Staphylococcus felis isolated from cats using whole genome sequencing.</title>
        <authorList>
            <person name="Worthing K."/>
            <person name="Pang S."/>
            <person name="Trott D.J."/>
            <person name="Abraham S."/>
            <person name="Coombs G.W."/>
            <person name="Jordan D."/>
            <person name="McIntyre L."/>
            <person name="Davies M.R."/>
            <person name="Norris J."/>
        </authorList>
    </citation>
    <scope>NUCLEOTIDE SEQUENCE [LARGE SCALE GENOMIC DNA]</scope>
    <source>
        <strain evidence="7 8">F9</strain>
    </source>
</reference>
<sequence>MKNLWLVMIAVVLVLAACGQTSNDKSSDTKSFELKTAKGEKEVQIPQNPERIVVLAPTYAGGLKYLGAHIVGVSDQIDQSTILVPKFKDVDKLGAEDVEKVATLKPDLIITYNTDKNVSKLEKIAPTLAFDYAQYDYLEQQEAMGEILNKEKEVKEWKAKWENQTEKDGKDIQKVIGEDATVSIFEDFNKKIYAYGKNWGRGSEVIYQAFDLEMPEALEKATEKEGWTEVSKEAVGKYAGDYIVTAKAKDAALPDFQKTDLWQNLEAVQNNHTFNVDASIYWYNDPYSLDYIRKDLKEKLLSES</sequence>
<dbReference type="Proteomes" id="UP000256562">
    <property type="component" value="Unassembled WGS sequence"/>
</dbReference>
<dbReference type="PROSITE" id="PS51257">
    <property type="entry name" value="PROKAR_LIPOPROTEIN"/>
    <property type="match status" value="1"/>
</dbReference>
<dbReference type="GO" id="GO:0030288">
    <property type="term" value="C:outer membrane-bounded periplasmic space"/>
    <property type="evidence" value="ECO:0007669"/>
    <property type="project" value="TreeGrafter"/>
</dbReference>
<comment type="similarity">
    <text evidence="2">Belongs to the bacterial solute-binding protein 8 family.</text>
</comment>
<keyword evidence="4 5" id="KW-0732">Signal</keyword>
<dbReference type="Gene3D" id="3.40.50.1980">
    <property type="entry name" value="Nitrogenase molybdenum iron protein domain"/>
    <property type="match status" value="2"/>
</dbReference>
<evidence type="ECO:0000259" key="6">
    <source>
        <dbReference type="PROSITE" id="PS50983"/>
    </source>
</evidence>
<feature type="signal peptide" evidence="5">
    <location>
        <begin position="1"/>
        <end position="19"/>
    </location>
</feature>
<dbReference type="InterPro" id="IPR051313">
    <property type="entry name" value="Bact_iron-sidero_bind"/>
</dbReference>
<accession>A0A3E0IS25</accession>
<comment type="subcellular location">
    <subcellularLocation>
        <location evidence="1">Cell envelope</location>
    </subcellularLocation>
</comment>
<dbReference type="RefSeq" id="WP_116093697.1">
    <property type="nucleotide sequence ID" value="NZ_QKXQ01000086.1"/>
</dbReference>
<dbReference type="Pfam" id="PF01497">
    <property type="entry name" value="Peripla_BP_2"/>
    <property type="match status" value="1"/>
</dbReference>
<organism evidence="7 8">
    <name type="scientific">Staphylococcus felis</name>
    <dbReference type="NCBI Taxonomy" id="46127"/>
    <lineage>
        <taxon>Bacteria</taxon>
        <taxon>Bacillati</taxon>
        <taxon>Bacillota</taxon>
        <taxon>Bacilli</taxon>
        <taxon>Bacillales</taxon>
        <taxon>Staphylococcaceae</taxon>
        <taxon>Staphylococcus</taxon>
    </lineage>
</organism>
<dbReference type="GO" id="GO:1901678">
    <property type="term" value="P:iron coordination entity transport"/>
    <property type="evidence" value="ECO:0007669"/>
    <property type="project" value="UniProtKB-ARBA"/>
</dbReference>
<evidence type="ECO:0000256" key="2">
    <source>
        <dbReference type="ARBA" id="ARBA00008814"/>
    </source>
</evidence>
<proteinExistence type="inferred from homology"/>
<comment type="caution">
    <text evidence="7">The sequence shown here is derived from an EMBL/GenBank/DDBJ whole genome shotgun (WGS) entry which is preliminary data.</text>
</comment>
<keyword evidence="3" id="KW-0813">Transport</keyword>
<dbReference type="InterPro" id="IPR002491">
    <property type="entry name" value="ABC_transptr_periplasmic_BD"/>
</dbReference>
<dbReference type="SUPFAM" id="SSF53807">
    <property type="entry name" value="Helical backbone' metal receptor"/>
    <property type="match status" value="1"/>
</dbReference>
<dbReference type="EMBL" id="QKXQ01000086">
    <property type="protein sequence ID" value="REH99637.1"/>
    <property type="molecule type" value="Genomic_DNA"/>
</dbReference>
<evidence type="ECO:0000256" key="5">
    <source>
        <dbReference type="SAM" id="SignalP"/>
    </source>
</evidence>
<feature type="chain" id="PRO_5039508999" evidence="5">
    <location>
        <begin position="20"/>
        <end position="304"/>
    </location>
</feature>
<dbReference type="PROSITE" id="PS50983">
    <property type="entry name" value="FE_B12_PBP"/>
    <property type="match status" value="1"/>
</dbReference>
<gene>
    <name evidence="7" type="ORF">DOS83_02015</name>
</gene>
<evidence type="ECO:0000256" key="4">
    <source>
        <dbReference type="ARBA" id="ARBA00022729"/>
    </source>
</evidence>
<name>A0A3E0IS25_9STAP</name>
<evidence type="ECO:0000313" key="7">
    <source>
        <dbReference type="EMBL" id="REH99637.1"/>
    </source>
</evidence>
<feature type="domain" description="Fe/B12 periplasmic-binding" evidence="6">
    <location>
        <begin position="51"/>
        <end position="304"/>
    </location>
</feature>
<dbReference type="AlphaFoldDB" id="A0A3E0IS25"/>